<keyword evidence="2 9" id="KW-0444">Lipid biosynthesis</keyword>
<evidence type="ECO:0000256" key="9">
    <source>
        <dbReference type="HAMAP-Rule" id="MF_01917"/>
    </source>
</evidence>
<dbReference type="PANTHER" id="PTHR21248:SF23">
    <property type="entry name" value="CARDIOLIPIN SYNTHASE B"/>
    <property type="match status" value="1"/>
</dbReference>
<evidence type="ECO:0000256" key="2">
    <source>
        <dbReference type="ARBA" id="ARBA00022516"/>
    </source>
</evidence>
<keyword evidence="5 9" id="KW-0443">Lipid metabolism</keyword>
<evidence type="ECO:0000313" key="12">
    <source>
        <dbReference type="EMBL" id="MFC3147663.1"/>
    </source>
</evidence>
<dbReference type="EC" id="2.7.8.-" evidence="9"/>
<keyword evidence="8 9" id="KW-1208">Phospholipid metabolism</keyword>
<dbReference type="PROSITE" id="PS50035">
    <property type="entry name" value="PLD"/>
    <property type="match status" value="2"/>
</dbReference>
<evidence type="ECO:0000256" key="10">
    <source>
        <dbReference type="SAM" id="MobiDB-lite"/>
    </source>
</evidence>
<evidence type="ECO:0000313" key="13">
    <source>
        <dbReference type="Proteomes" id="UP001595556"/>
    </source>
</evidence>
<dbReference type="Pfam" id="PF13091">
    <property type="entry name" value="PLDc_2"/>
    <property type="match status" value="2"/>
</dbReference>
<keyword evidence="6 9" id="KW-0472">Membrane</keyword>
<evidence type="ECO:0000256" key="1">
    <source>
        <dbReference type="ARBA" id="ARBA00022475"/>
    </source>
</evidence>
<dbReference type="CDD" id="cd09110">
    <property type="entry name" value="PLDc_CLS_1"/>
    <property type="match status" value="1"/>
</dbReference>
<dbReference type="InterPro" id="IPR025202">
    <property type="entry name" value="PLD-like_dom"/>
</dbReference>
<keyword evidence="4" id="KW-0677">Repeat</keyword>
<keyword evidence="1 9" id="KW-1003">Cell membrane</keyword>
<feature type="active site" evidence="9">
    <location>
        <position position="146"/>
    </location>
</feature>
<feature type="active site" evidence="9">
    <location>
        <position position="153"/>
    </location>
</feature>
<protein>
    <recommendedName>
        <fullName evidence="9">Cardiolipin synthase B</fullName>
        <shortName evidence="9">CL synthase</shortName>
        <ecNumber evidence="9">2.7.8.-</ecNumber>
    </recommendedName>
</protein>
<comment type="similarity">
    <text evidence="9">Belongs to the phospholipase D family. Cardiolipin synthase subfamily. ClsB sub-subfamily.</text>
</comment>
<evidence type="ECO:0000256" key="5">
    <source>
        <dbReference type="ARBA" id="ARBA00023098"/>
    </source>
</evidence>
<feature type="compositionally biased region" description="Basic and acidic residues" evidence="10">
    <location>
        <begin position="1"/>
        <end position="11"/>
    </location>
</feature>
<dbReference type="Gene3D" id="3.30.870.10">
    <property type="entry name" value="Endonuclease Chain A"/>
    <property type="match status" value="2"/>
</dbReference>
<comment type="subcellular location">
    <subcellularLocation>
        <location evidence="9">Cell membrane</location>
        <topology evidence="9">Peripheral membrane protein</topology>
    </subcellularLocation>
</comment>
<accession>A0ABV7H180</accession>
<feature type="active site" evidence="9">
    <location>
        <position position="148"/>
    </location>
</feature>
<dbReference type="RefSeq" id="WP_377302947.1">
    <property type="nucleotide sequence ID" value="NZ_CP180191.1"/>
</dbReference>
<proteinExistence type="inferred from homology"/>
<comment type="caution">
    <text evidence="12">The sequence shown here is derived from an EMBL/GenBank/DDBJ whole genome shotgun (WGS) entry which is preliminary data.</text>
</comment>
<reference evidence="13" key="1">
    <citation type="journal article" date="2019" name="Int. J. Syst. Evol. Microbiol.">
        <title>The Global Catalogue of Microorganisms (GCM) 10K type strain sequencing project: providing services to taxonomists for standard genome sequencing and annotation.</title>
        <authorList>
            <consortium name="The Broad Institute Genomics Platform"/>
            <consortium name="The Broad Institute Genome Sequencing Center for Infectious Disease"/>
            <person name="Wu L."/>
            <person name="Ma J."/>
        </authorList>
    </citation>
    <scope>NUCLEOTIDE SEQUENCE [LARGE SCALE GENOMIC DNA]</scope>
    <source>
        <strain evidence="13">KCTC 52168</strain>
    </source>
</reference>
<comment type="function">
    <text evidence="9">Catalyzes the phosphatidyl group transfer from one phosphatidylglycerol molecule to another to form cardiolipin (CL) (diphosphatidylglycerol) and glycerol.</text>
</comment>
<evidence type="ECO:0000259" key="11">
    <source>
        <dbReference type="PROSITE" id="PS50035"/>
    </source>
</evidence>
<keyword evidence="13" id="KW-1185">Reference proteome</keyword>
<dbReference type="GO" id="GO:0016740">
    <property type="term" value="F:transferase activity"/>
    <property type="evidence" value="ECO:0007669"/>
    <property type="project" value="UniProtKB-KW"/>
</dbReference>
<evidence type="ECO:0000256" key="6">
    <source>
        <dbReference type="ARBA" id="ARBA00023136"/>
    </source>
</evidence>
<feature type="active site" evidence="9">
    <location>
        <position position="351"/>
    </location>
</feature>
<evidence type="ECO:0000256" key="4">
    <source>
        <dbReference type="ARBA" id="ARBA00022737"/>
    </source>
</evidence>
<dbReference type="InterPro" id="IPR030872">
    <property type="entry name" value="Cardiolipin_synth_ClsB"/>
</dbReference>
<keyword evidence="7 9" id="KW-0594">Phospholipid biosynthesis</keyword>
<feature type="domain" description="PLD phosphodiesterase" evidence="11">
    <location>
        <begin position="141"/>
        <end position="168"/>
    </location>
</feature>
<feature type="active site" evidence="9">
    <location>
        <position position="353"/>
    </location>
</feature>
<dbReference type="HAMAP" id="MF_01917">
    <property type="entry name" value="Cardiolipin_synth_ClsB"/>
    <property type="match status" value="1"/>
</dbReference>
<keyword evidence="3 9" id="KW-0808">Transferase</keyword>
<dbReference type="SMART" id="SM00155">
    <property type="entry name" value="PLDc"/>
    <property type="match status" value="2"/>
</dbReference>
<evidence type="ECO:0000256" key="8">
    <source>
        <dbReference type="ARBA" id="ARBA00023264"/>
    </source>
</evidence>
<feature type="region of interest" description="Disordered" evidence="10">
    <location>
        <begin position="1"/>
        <end position="37"/>
    </location>
</feature>
<dbReference type="EMBL" id="JBHRTI010000004">
    <property type="protein sequence ID" value="MFC3147663.1"/>
    <property type="molecule type" value="Genomic_DNA"/>
</dbReference>
<feature type="domain" description="PLD phosphodiesterase" evidence="11">
    <location>
        <begin position="346"/>
        <end position="373"/>
    </location>
</feature>
<dbReference type="CDD" id="cd09159">
    <property type="entry name" value="PLDc_ybhO_like_2"/>
    <property type="match status" value="1"/>
</dbReference>
<comment type="catalytic activity">
    <reaction evidence="9">
        <text>2 a 1,2-diacyl-sn-glycero-3-phospho-(1'-sn-glycerol) = a cardiolipin + glycerol</text>
        <dbReference type="Rhea" id="RHEA:31451"/>
        <dbReference type="ChEBI" id="CHEBI:17754"/>
        <dbReference type="ChEBI" id="CHEBI:62237"/>
        <dbReference type="ChEBI" id="CHEBI:64716"/>
    </reaction>
</comment>
<gene>
    <name evidence="9 12" type="primary">clsB</name>
    <name evidence="12" type="ORF">ACFOEN_08415</name>
</gene>
<name>A0ABV7H180_9BURK</name>
<evidence type="ECO:0000256" key="7">
    <source>
        <dbReference type="ARBA" id="ARBA00023209"/>
    </source>
</evidence>
<feature type="active site" evidence="9">
    <location>
        <position position="358"/>
    </location>
</feature>
<sequence length="441" mass="48901">MKPTDDTDREPSGSPSQAADAASPRKSRAGEGPRFAPGHRVHLLRGGADFFPAIRTAIDQARKSVMVETYIFNDDATAEGILQSLQAAAARGVEVSVVIDGFGSGEHGRLLAQRFAQGDLAMHIYRPERWWHLFRGKGVSLLKRLHRKLAVVDDEIAFVGGINMLDDYIDPNHGVLSDPRFDFAVRIEGPIVGDIALSMQRLLWQIRLAQPPVALSGPDRQPVAKQLRERTRQALAFPRRFDLPLPLPLRENVAVAFVPRDNIRNRSTIERAYLQAFDAARERIVLANAYFIPSGRFRKALMRAAQRGVRVQLLLQGRVEYPLQHHATQALYSALLAAGVEIHEYGRSFLHAKVAVVDADWATVGSSNVDPFSLLLAREANVVVRDAPFNAALAQALEEAIAERAVRVTVPPLSLWARLRNRMALALVHLAVFITGQRRGY</sequence>
<dbReference type="NCBIfam" id="NF008427">
    <property type="entry name" value="PRK11263.1"/>
    <property type="match status" value="1"/>
</dbReference>
<dbReference type="PANTHER" id="PTHR21248">
    <property type="entry name" value="CARDIOLIPIN SYNTHASE"/>
    <property type="match status" value="1"/>
</dbReference>
<evidence type="ECO:0000256" key="3">
    <source>
        <dbReference type="ARBA" id="ARBA00022679"/>
    </source>
</evidence>
<dbReference type="Proteomes" id="UP001595556">
    <property type="component" value="Unassembled WGS sequence"/>
</dbReference>
<dbReference type="SUPFAM" id="SSF56024">
    <property type="entry name" value="Phospholipase D/nuclease"/>
    <property type="match status" value="2"/>
</dbReference>
<dbReference type="InterPro" id="IPR001736">
    <property type="entry name" value="PLipase_D/transphosphatidylase"/>
</dbReference>
<organism evidence="12 13">
    <name type="scientific">Piscinibacterium candidicorallinum</name>
    <dbReference type="NCBI Taxonomy" id="1793872"/>
    <lineage>
        <taxon>Bacteria</taxon>
        <taxon>Pseudomonadati</taxon>
        <taxon>Pseudomonadota</taxon>
        <taxon>Betaproteobacteria</taxon>
        <taxon>Burkholderiales</taxon>
        <taxon>Piscinibacterium</taxon>
    </lineage>
</organism>